<proteinExistence type="predicted"/>
<sequence>MNIIWRERYKPLLEKIVNRKDQVNKILDFLENETNWLTAPASTKYHLDRDGGLIDHSVGVTHTLLKLKNILAHEIPDESCVVIGLFHDVGKVGMAGKPYYIKLKTPTKGGKKYIINKDLAAMGIAARSLMLISKFISLSDNEAQAIAYHDGQYIPEGKIVAHRESALTLLR</sequence>
<organism evidence="2">
    <name type="scientific">marine sediment metagenome</name>
    <dbReference type="NCBI Taxonomy" id="412755"/>
    <lineage>
        <taxon>unclassified sequences</taxon>
        <taxon>metagenomes</taxon>
        <taxon>ecological metagenomes</taxon>
    </lineage>
</organism>
<dbReference type="Gene3D" id="1.10.3210.10">
    <property type="entry name" value="Hypothetical protein af1432"/>
    <property type="match status" value="1"/>
</dbReference>
<gene>
    <name evidence="2" type="ORF">S03H2_63655</name>
</gene>
<evidence type="ECO:0000259" key="1">
    <source>
        <dbReference type="Pfam" id="PF01966"/>
    </source>
</evidence>
<dbReference type="AlphaFoldDB" id="X1K8N5"/>
<dbReference type="SUPFAM" id="SSF109604">
    <property type="entry name" value="HD-domain/PDEase-like"/>
    <property type="match status" value="1"/>
</dbReference>
<feature type="domain" description="HD" evidence="1">
    <location>
        <begin position="54"/>
        <end position="94"/>
    </location>
</feature>
<reference evidence="2" key="1">
    <citation type="journal article" date="2014" name="Front. Microbiol.">
        <title>High frequency of phylogenetically diverse reductive dehalogenase-homologous genes in deep subseafloor sedimentary metagenomes.</title>
        <authorList>
            <person name="Kawai M."/>
            <person name="Futagami T."/>
            <person name="Toyoda A."/>
            <person name="Takaki Y."/>
            <person name="Nishi S."/>
            <person name="Hori S."/>
            <person name="Arai W."/>
            <person name="Tsubouchi T."/>
            <person name="Morono Y."/>
            <person name="Uchiyama I."/>
            <person name="Ito T."/>
            <person name="Fujiyama A."/>
            <person name="Inagaki F."/>
            <person name="Takami H."/>
        </authorList>
    </citation>
    <scope>NUCLEOTIDE SEQUENCE</scope>
    <source>
        <strain evidence="2">Expedition CK06-06</strain>
    </source>
</reference>
<dbReference type="InterPro" id="IPR006674">
    <property type="entry name" value="HD_domain"/>
</dbReference>
<dbReference type="EMBL" id="BARU01041265">
    <property type="protein sequence ID" value="GAH86609.1"/>
    <property type="molecule type" value="Genomic_DNA"/>
</dbReference>
<dbReference type="Pfam" id="PF01966">
    <property type="entry name" value="HD"/>
    <property type="match status" value="1"/>
</dbReference>
<evidence type="ECO:0000313" key="2">
    <source>
        <dbReference type="EMBL" id="GAH86609.1"/>
    </source>
</evidence>
<feature type="non-terminal residue" evidence="2">
    <location>
        <position position="171"/>
    </location>
</feature>
<name>X1K8N5_9ZZZZ</name>
<protein>
    <recommendedName>
        <fullName evidence="1">HD domain-containing protein</fullName>
    </recommendedName>
</protein>
<accession>X1K8N5</accession>
<comment type="caution">
    <text evidence="2">The sequence shown here is derived from an EMBL/GenBank/DDBJ whole genome shotgun (WGS) entry which is preliminary data.</text>
</comment>